<dbReference type="Pfam" id="PF01392">
    <property type="entry name" value="Fz"/>
    <property type="match status" value="1"/>
</dbReference>
<dbReference type="SUPFAM" id="SSF63501">
    <property type="entry name" value="Frizzled cysteine-rich domain"/>
    <property type="match status" value="1"/>
</dbReference>
<keyword evidence="7" id="KW-0472">Membrane</keyword>
<evidence type="ECO:0000256" key="4">
    <source>
        <dbReference type="ARBA" id="ARBA00023157"/>
    </source>
</evidence>
<keyword evidence="2" id="KW-0677">Repeat</keyword>
<dbReference type="Gene3D" id="4.10.400.10">
    <property type="entry name" value="Low-density Lipoprotein Receptor"/>
    <property type="match status" value="2"/>
</dbReference>
<reference evidence="11" key="1">
    <citation type="submission" date="2025-08" db="UniProtKB">
        <authorList>
            <consortium name="RefSeq"/>
        </authorList>
    </citation>
    <scope>IDENTIFICATION</scope>
    <source>
        <tissue evidence="11">Spleen</tissue>
    </source>
</reference>
<organism evidence="10 11">
    <name type="scientific">Phascolarctos cinereus</name>
    <name type="common">Koala</name>
    <dbReference type="NCBI Taxonomy" id="38626"/>
    <lineage>
        <taxon>Eukaryota</taxon>
        <taxon>Metazoa</taxon>
        <taxon>Chordata</taxon>
        <taxon>Craniata</taxon>
        <taxon>Vertebrata</taxon>
        <taxon>Euteleostomi</taxon>
        <taxon>Mammalia</taxon>
        <taxon>Metatheria</taxon>
        <taxon>Diprotodontia</taxon>
        <taxon>Phascolarctidae</taxon>
        <taxon>Phascolarctos</taxon>
    </lineage>
</organism>
<dbReference type="Gene3D" id="2.60.120.290">
    <property type="entry name" value="Spermadhesin, CUB domain"/>
    <property type="match status" value="2"/>
</dbReference>
<dbReference type="SMART" id="SM00042">
    <property type="entry name" value="CUB"/>
    <property type="match status" value="2"/>
</dbReference>
<dbReference type="SMART" id="SM00063">
    <property type="entry name" value="FRI"/>
    <property type="match status" value="1"/>
</dbReference>
<name>A0A6P5K5Y1_PHACI</name>
<dbReference type="CTD" id="83552"/>
<dbReference type="Gene3D" id="1.10.2000.10">
    <property type="entry name" value="Frizzled cysteine-rich domain"/>
    <property type="match status" value="1"/>
</dbReference>
<dbReference type="PROSITE" id="PS01209">
    <property type="entry name" value="LDLRA_1"/>
    <property type="match status" value="1"/>
</dbReference>
<keyword evidence="7" id="KW-1133">Transmembrane helix</keyword>
<comment type="caution">
    <text evidence="5">Lacks conserved residue(s) required for the propagation of feature annotation.</text>
</comment>
<dbReference type="KEGG" id="pcw:110207101"/>
<keyword evidence="3" id="KW-0735">Signal-anchor</keyword>
<dbReference type="FunCoup" id="A0A6P5K5Y1">
    <property type="interactions" value="87"/>
</dbReference>
<evidence type="ECO:0000256" key="2">
    <source>
        <dbReference type="ARBA" id="ARBA00022737"/>
    </source>
</evidence>
<sequence>MKDYTDIVLYAETAKWSKPEFCNLAFEPEAGLPTLSPARRKNRSSPRAHCHAGGLVWRYRTDCQFSWLCAALLSTLLFFLLGLLTIIILTQPKPTSPPGAPPRLLSPQGFSNVTDVTSPGIQGELATDLTPEPTCGGLLLGPEGSFASPNYPDPYPPNAYCMWHIQVAPDQVVQLKIEAFSTDDVASCLFDWLEISLEPEEQGSLESSMVRVCGKVPPATLNTNASRLRVVFVSDSSVGGIGFHAGYQAVTPREGGCNKDEFACDHIFCLLSDAVCDGFTNCKDFSDEANCSSKNSGCGGSLNGFHGTFSTPNYPKPYPHQQFCLWQISVPPGHGIELHFHNFSLETHKNCEFDYVEILENMDTGALNLVGRFCGTKLPPPLISSHHELTVVFVTDYQINSMGFSATYQAFNTTDNPCGLGAFSCQDGGCKDLHQMCNSWRNCSDGSDKFNCSSLSHPPFEPACEPIQVEMCWGLSYNTTAFPNTLMTLDSQQEVEDMLKEYKTLTDLPCYQPFRRLLCGLLLPHCTPSGGILPPCRPVCLEAEHHCQPDLEPLGISWSFNCKSLPDASDPAGCTWP</sequence>
<dbReference type="InterPro" id="IPR002172">
    <property type="entry name" value="LDrepeatLR_classA_rpt"/>
</dbReference>
<comment type="subcellular location">
    <subcellularLocation>
        <location evidence="1">Cell membrane</location>
        <topology evidence="1">Single-pass type II membrane protein</topology>
    </subcellularLocation>
</comment>
<evidence type="ECO:0000256" key="7">
    <source>
        <dbReference type="SAM" id="Phobius"/>
    </source>
</evidence>
<dbReference type="GeneID" id="110207101"/>
<dbReference type="CDD" id="cd00041">
    <property type="entry name" value="CUB"/>
    <property type="match status" value="2"/>
</dbReference>
<dbReference type="PROSITE" id="PS50038">
    <property type="entry name" value="FZ"/>
    <property type="match status" value="1"/>
</dbReference>
<dbReference type="InterPro" id="IPR036055">
    <property type="entry name" value="LDL_receptor-like_sf"/>
</dbReference>
<dbReference type="PANTHER" id="PTHR24251">
    <property type="entry name" value="OVOCHYMASE-RELATED"/>
    <property type="match status" value="1"/>
</dbReference>
<dbReference type="CDD" id="cd07066">
    <property type="entry name" value="CRD_FZ"/>
    <property type="match status" value="1"/>
</dbReference>
<dbReference type="AlphaFoldDB" id="A0A6P5K5Y1"/>
<dbReference type="SUPFAM" id="SSF49854">
    <property type="entry name" value="Spermadhesin, CUB domain"/>
    <property type="match status" value="2"/>
</dbReference>
<feature type="disulfide bond" evidence="6">
    <location>
        <begin position="437"/>
        <end position="452"/>
    </location>
</feature>
<feature type="disulfide bond" evidence="6">
    <location>
        <begin position="418"/>
        <end position="430"/>
    </location>
</feature>
<feature type="transmembrane region" description="Helical" evidence="7">
    <location>
        <begin position="65"/>
        <end position="89"/>
    </location>
</feature>
<evidence type="ECO:0000256" key="5">
    <source>
        <dbReference type="PROSITE-ProRule" id="PRU00090"/>
    </source>
</evidence>
<evidence type="ECO:0000256" key="1">
    <source>
        <dbReference type="ARBA" id="ARBA00004401"/>
    </source>
</evidence>
<evidence type="ECO:0000256" key="3">
    <source>
        <dbReference type="ARBA" id="ARBA00022968"/>
    </source>
</evidence>
<evidence type="ECO:0000259" key="9">
    <source>
        <dbReference type="PROSITE" id="PS50038"/>
    </source>
</evidence>
<feature type="disulfide bond" evidence="6">
    <location>
        <begin position="425"/>
        <end position="443"/>
    </location>
</feature>
<keyword evidence="7" id="KW-0812">Transmembrane</keyword>
<dbReference type="InterPro" id="IPR000859">
    <property type="entry name" value="CUB_dom"/>
</dbReference>
<keyword evidence="4 6" id="KW-1015">Disulfide bond</keyword>
<dbReference type="PROSITE" id="PS01180">
    <property type="entry name" value="CUB"/>
    <property type="match status" value="2"/>
</dbReference>
<evidence type="ECO:0000313" key="10">
    <source>
        <dbReference type="Proteomes" id="UP000515140"/>
    </source>
</evidence>
<dbReference type="InterPro" id="IPR020067">
    <property type="entry name" value="Frizzled_dom"/>
</dbReference>
<feature type="domain" description="FZ" evidence="9">
    <location>
        <begin position="464"/>
        <end position="577"/>
    </location>
</feature>
<dbReference type="FunFam" id="2.60.120.290:FF:000013">
    <property type="entry name" value="Membrane frizzled-related protein"/>
    <property type="match status" value="2"/>
</dbReference>
<gene>
    <name evidence="11" type="primary">MFRP</name>
</gene>
<dbReference type="InterPro" id="IPR036790">
    <property type="entry name" value="Frizzled_dom_sf"/>
</dbReference>
<keyword evidence="10" id="KW-1185">Reference proteome</keyword>
<dbReference type="SUPFAM" id="SSF57424">
    <property type="entry name" value="LDL receptor-like module"/>
    <property type="match status" value="2"/>
</dbReference>
<protein>
    <submittedName>
        <fullName evidence="11">Membrane frizzled-related protein</fullName>
    </submittedName>
</protein>
<evidence type="ECO:0000313" key="11">
    <source>
        <dbReference type="RefSeq" id="XP_020840357.1"/>
    </source>
</evidence>
<feature type="disulfide bond" evidence="6">
    <location>
        <begin position="276"/>
        <end position="291"/>
    </location>
</feature>
<dbReference type="CDD" id="cd00112">
    <property type="entry name" value="LDLa"/>
    <property type="match status" value="2"/>
</dbReference>
<feature type="disulfide bond" evidence="6">
    <location>
        <begin position="264"/>
        <end position="282"/>
    </location>
</feature>
<dbReference type="Pfam" id="PF00431">
    <property type="entry name" value="CUB"/>
    <property type="match status" value="2"/>
</dbReference>
<dbReference type="SMART" id="SM00192">
    <property type="entry name" value="LDLa"/>
    <property type="match status" value="2"/>
</dbReference>
<dbReference type="Pfam" id="PF00057">
    <property type="entry name" value="Ldl_recept_a"/>
    <property type="match status" value="1"/>
</dbReference>
<dbReference type="InParanoid" id="A0A6P5K5Y1"/>
<dbReference type="GO" id="GO:0005886">
    <property type="term" value="C:plasma membrane"/>
    <property type="evidence" value="ECO:0007669"/>
    <property type="project" value="UniProtKB-SubCell"/>
</dbReference>
<accession>A0A6P5K5Y1</accession>
<feature type="domain" description="CUB" evidence="8">
    <location>
        <begin position="135"/>
        <end position="250"/>
    </location>
</feature>
<evidence type="ECO:0000256" key="6">
    <source>
        <dbReference type="PROSITE-ProRule" id="PRU00124"/>
    </source>
</evidence>
<dbReference type="InterPro" id="IPR035914">
    <property type="entry name" value="Sperma_CUB_dom_sf"/>
</dbReference>
<dbReference type="RefSeq" id="XP_020840357.1">
    <property type="nucleotide sequence ID" value="XM_020984698.1"/>
</dbReference>
<dbReference type="InterPro" id="IPR023415">
    <property type="entry name" value="LDLR_class-A_CS"/>
</dbReference>
<dbReference type="Proteomes" id="UP000515140">
    <property type="component" value="Unplaced"/>
</dbReference>
<dbReference type="PROSITE" id="PS50068">
    <property type="entry name" value="LDLRA_2"/>
    <property type="match status" value="2"/>
</dbReference>
<evidence type="ECO:0000259" key="8">
    <source>
        <dbReference type="PROSITE" id="PS01180"/>
    </source>
</evidence>
<proteinExistence type="predicted"/>
<feature type="disulfide bond" evidence="6">
    <location>
        <begin position="257"/>
        <end position="269"/>
    </location>
</feature>
<feature type="domain" description="CUB" evidence="8">
    <location>
        <begin position="298"/>
        <end position="411"/>
    </location>
</feature>